<proteinExistence type="predicted"/>
<dbReference type="eggNOG" id="ENOG5030U3V">
    <property type="taxonomic scope" value="Bacteria"/>
</dbReference>
<dbReference type="STRING" id="292564.Cyagr_3336"/>
<dbReference type="Proteomes" id="UP000010388">
    <property type="component" value="Chromosome"/>
</dbReference>
<dbReference type="OrthoDB" id="557189at2"/>
<evidence type="ECO:0000313" key="2">
    <source>
        <dbReference type="Proteomes" id="UP000010388"/>
    </source>
</evidence>
<reference evidence="2" key="1">
    <citation type="journal article" date="2013" name="Proc. Natl. Acad. Sci. U.S.A.">
        <title>Improving the coverage of the cyanobacterial phylum using diversity-driven genome sequencing.</title>
        <authorList>
            <person name="Shih P.M."/>
            <person name="Wu D."/>
            <person name="Latifi A."/>
            <person name="Axen S.D."/>
            <person name="Fewer D.P."/>
            <person name="Talla E."/>
            <person name="Calteau A."/>
            <person name="Cai F."/>
            <person name="Tandeau de Marsac N."/>
            <person name="Rippka R."/>
            <person name="Herdman M."/>
            <person name="Sivonen K."/>
            <person name="Coursin T."/>
            <person name="Laurent T."/>
            <person name="Goodwin L."/>
            <person name="Nolan M."/>
            <person name="Davenport K.W."/>
            <person name="Han C.S."/>
            <person name="Rubin E.M."/>
            <person name="Eisen J.A."/>
            <person name="Woyke T."/>
            <person name="Gugger M."/>
            <person name="Kerfeld C.A."/>
        </authorList>
    </citation>
    <scope>NUCLEOTIDE SEQUENCE [LARGE SCALE GENOMIC DNA]</scope>
    <source>
        <strain evidence="2">ATCC 27147 / PCC 6307</strain>
    </source>
</reference>
<dbReference type="EMBL" id="CP003495">
    <property type="protein sequence ID" value="AFY30406.1"/>
    <property type="molecule type" value="Genomic_DNA"/>
</dbReference>
<dbReference type="KEGG" id="cgc:Cyagr_3336"/>
<name>K9PCE6_CYAGP</name>
<evidence type="ECO:0000313" key="1">
    <source>
        <dbReference type="EMBL" id="AFY30406.1"/>
    </source>
</evidence>
<organism evidence="1 2">
    <name type="scientific">Cyanobium gracile (strain ATCC 27147 / PCC 6307)</name>
    <dbReference type="NCBI Taxonomy" id="292564"/>
    <lineage>
        <taxon>Bacteria</taxon>
        <taxon>Bacillati</taxon>
        <taxon>Cyanobacteriota</taxon>
        <taxon>Cyanophyceae</taxon>
        <taxon>Synechococcales</taxon>
        <taxon>Prochlorococcaceae</taxon>
        <taxon>Cyanobium</taxon>
    </lineage>
</organism>
<dbReference type="RefSeq" id="WP_015110839.1">
    <property type="nucleotide sequence ID" value="NC_019675.1"/>
</dbReference>
<gene>
    <name evidence="1" type="ordered locus">Cyagr_3336</name>
</gene>
<accession>K9PCE6</accession>
<protein>
    <submittedName>
        <fullName evidence="1">Uncharacterized protein</fullName>
    </submittedName>
</protein>
<dbReference type="HOGENOM" id="CLU_170427_0_0_3"/>
<dbReference type="AlphaFoldDB" id="K9PCE6"/>
<sequence length="113" mass="12156">MPASAPTLSPEQLDELQSLLKDWLRLSGRTQSDLRRALRAGSIRMPVLIDELHRTYCREGAAGLAERLCAIEAGWLCEEPGGAADPAGDDGLLQDSMGQLDLLLQEIRADGGA</sequence>